<keyword evidence="3" id="KW-1185">Reference proteome</keyword>
<keyword evidence="1" id="KW-0732">Signal</keyword>
<organism evidence="2 3">
    <name type="scientific">Pseudovibrio ascidiaceicola</name>
    <dbReference type="NCBI Taxonomy" id="285279"/>
    <lineage>
        <taxon>Bacteria</taxon>
        <taxon>Pseudomonadati</taxon>
        <taxon>Pseudomonadota</taxon>
        <taxon>Alphaproteobacteria</taxon>
        <taxon>Hyphomicrobiales</taxon>
        <taxon>Stappiaceae</taxon>
        <taxon>Pseudovibrio</taxon>
    </lineage>
</organism>
<reference evidence="2 3" key="1">
    <citation type="submission" date="2016-10" db="EMBL/GenBank/DDBJ databases">
        <authorList>
            <person name="Varghese N."/>
            <person name="Submissions S."/>
        </authorList>
    </citation>
    <scope>NUCLEOTIDE SEQUENCE [LARGE SCALE GENOMIC DNA]</scope>
    <source>
        <strain evidence="2 3">DSM 16392</strain>
    </source>
</reference>
<evidence type="ECO:0000313" key="2">
    <source>
        <dbReference type="EMBL" id="SFL23822.1"/>
    </source>
</evidence>
<evidence type="ECO:0000313" key="3">
    <source>
        <dbReference type="Proteomes" id="UP000199598"/>
    </source>
</evidence>
<feature type="signal peptide" evidence="1">
    <location>
        <begin position="1"/>
        <end position="20"/>
    </location>
</feature>
<dbReference type="RefSeq" id="WP_093524305.1">
    <property type="nucleotide sequence ID" value="NZ_FOSK01000026.1"/>
</dbReference>
<gene>
    <name evidence="2" type="ORF">SAMN04488518_1264</name>
</gene>
<name>A0A1I4G0Z3_9HYPH</name>
<accession>A0A1I4G0Z3</accession>
<dbReference type="Proteomes" id="UP000199598">
    <property type="component" value="Unassembled WGS sequence"/>
</dbReference>
<feature type="chain" id="PRO_5046214659" evidence="1">
    <location>
        <begin position="21"/>
        <end position="376"/>
    </location>
</feature>
<dbReference type="SUPFAM" id="SSF55486">
    <property type="entry name" value="Metalloproteases ('zincins'), catalytic domain"/>
    <property type="match status" value="1"/>
</dbReference>
<dbReference type="EMBL" id="FOSK01000026">
    <property type="protein sequence ID" value="SFL23822.1"/>
    <property type="molecule type" value="Genomic_DNA"/>
</dbReference>
<proteinExistence type="predicted"/>
<evidence type="ECO:0000256" key="1">
    <source>
        <dbReference type="SAM" id="SignalP"/>
    </source>
</evidence>
<sequence>MKHVMSLFALAMLFSSPVQHATAQDKVKIRSCSPELKSKIIDAFQEFKFIARRKKNELITCMDKAYLVEHGRQSPSKIVGYLDRAKITKIKCRNLSGSTNASAHRVYAKRGVFEMDRDFIRDNSPRRIASVMAHETMHNNGLNHRANDFGSIYYKNTVPEQIEACYLTGKPNPWPGPGKDKYVAKDMVGFALDGENNYNFAWSKDGTVTAGSSARIHNYRHPYKYNLAPGYQPSDVVGMALDGENNMVFAWYRDGYVSAGSSNDLDSKRSKYRYSLPSGYEPSDIVGMAMDGENNWSFVWYKNGYVSAGSSDDLDKHRKPYKYTLAPGYTPADVAGMGVDGENNLNFVWYKDGFVSAGTSDDLDKHRPPKRVITGR</sequence>
<comment type="caution">
    <text evidence="2">The sequence shown here is derived from an EMBL/GenBank/DDBJ whole genome shotgun (WGS) entry which is preliminary data.</text>
</comment>
<protein>
    <submittedName>
        <fullName evidence="2">Uncharacterized protein</fullName>
    </submittedName>
</protein>